<organism evidence="3 4">
    <name type="scientific">Ureibacillus thermosphaericus</name>
    <dbReference type="NCBI Taxonomy" id="51173"/>
    <lineage>
        <taxon>Bacteria</taxon>
        <taxon>Bacillati</taxon>
        <taxon>Bacillota</taxon>
        <taxon>Bacilli</taxon>
        <taxon>Bacillales</taxon>
        <taxon>Caryophanaceae</taxon>
        <taxon>Ureibacillus</taxon>
    </lineage>
</organism>
<evidence type="ECO:0000313" key="4">
    <source>
        <dbReference type="Proteomes" id="UP000557217"/>
    </source>
</evidence>
<dbReference type="InterPro" id="IPR043717">
    <property type="entry name" value="DUF5658"/>
</dbReference>
<dbReference type="EMBL" id="JACHGZ010000011">
    <property type="protein sequence ID" value="MBB5148862.1"/>
    <property type="molecule type" value="Genomic_DNA"/>
</dbReference>
<feature type="transmembrane region" description="Helical" evidence="1">
    <location>
        <begin position="50"/>
        <end position="71"/>
    </location>
</feature>
<dbReference type="Proteomes" id="UP000557217">
    <property type="component" value="Unassembled WGS sequence"/>
</dbReference>
<sequence>MKRNKQIFILSLLVAILNIFDGIATHYGLMNNFIKEINPLMRFFFEANPYLFLGIKFSLSVFIFIVSNLVILKCIKSFQRFYLYALTGISILYSGLFFVHLYWLWMSNYSF</sequence>
<gene>
    <name evidence="3" type="ORF">HNR36_001248</name>
</gene>
<dbReference type="RefSeq" id="WP_016838499.1">
    <property type="nucleotide sequence ID" value="NZ_JAAXPW010000012.1"/>
</dbReference>
<comment type="caution">
    <text evidence="3">The sequence shown here is derived from an EMBL/GenBank/DDBJ whole genome shotgun (WGS) entry which is preliminary data.</text>
</comment>
<protein>
    <recommendedName>
        <fullName evidence="2">DUF5658 domain-containing protein</fullName>
    </recommendedName>
</protein>
<keyword evidence="1" id="KW-0812">Transmembrane</keyword>
<feature type="transmembrane region" description="Helical" evidence="1">
    <location>
        <begin position="7"/>
        <end position="30"/>
    </location>
</feature>
<dbReference type="AlphaFoldDB" id="A0A840PVW9"/>
<keyword evidence="1" id="KW-0472">Membrane</keyword>
<keyword evidence="4" id="KW-1185">Reference proteome</keyword>
<proteinExistence type="predicted"/>
<evidence type="ECO:0000313" key="3">
    <source>
        <dbReference type="EMBL" id="MBB5148862.1"/>
    </source>
</evidence>
<feature type="domain" description="DUF5658" evidence="2">
    <location>
        <begin position="13"/>
        <end position="105"/>
    </location>
</feature>
<dbReference type="Pfam" id="PF18902">
    <property type="entry name" value="DUF5658"/>
    <property type="match status" value="1"/>
</dbReference>
<reference evidence="3 4" key="1">
    <citation type="submission" date="2020-08" db="EMBL/GenBank/DDBJ databases">
        <title>Genomic Encyclopedia of Type Strains, Phase IV (KMG-IV): sequencing the most valuable type-strain genomes for metagenomic binning, comparative biology and taxonomic classification.</title>
        <authorList>
            <person name="Goeker M."/>
        </authorList>
    </citation>
    <scope>NUCLEOTIDE SEQUENCE [LARGE SCALE GENOMIC DNA]</scope>
    <source>
        <strain evidence="3 4">DSM 10633</strain>
    </source>
</reference>
<keyword evidence="1" id="KW-1133">Transmembrane helix</keyword>
<name>A0A840PVW9_URETH</name>
<feature type="transmembrane region" description="Helical" evidence="1">
    <location>
        <begin position="83"/>
        <end position="105"/>
    </location>
</feature>
<accession>A0A840PVW9</accession>
<evidence type="ECO:0000259" key="2">
    <source>
        <dbReference type="Pfam" id="PF18902"/>
    </source>
</evidence>
<evidence type="ECO:0000256" key="1">
    <source>
        <dbReference type="SAM" id="Phobius"/>
    </source>
</evidence>